<sequence length="518" mass="57166">MDAPKFPTRPPAARFFSFPAKNPSSAQKPHSRSLWLSIASSVVFVVIVYLAAASRSPPPPLRFGIIIDAGSSGTRIHVFGSKGESGAIPSLVPGSTAVMRVTPGLSAFSGDPERAGASLEELLEFAKGKVAKDRWRDTEVRLMATAGLRMVDMGPRERILESCRRVLRLSGFRFKNEWATVIPGSDEGTYAWVAANYALGSLGGDPEKTTGIMELGGASAQVTFVSSETLPSEFSRMLTFGKTTYNLYSNSFLHFGQNAAHESLRKLLNSRDIKTSDVSRQEGTLVDPCSPKGYSHAFFPDVINTYLDHKLGLHAGGNFSECRSTALSLLQKEKDNCLYQLCHLGSTFIPKMQGNFIATENFFYTSKFFGLSPTSSLSEMMHAGEEYCEQDWSKTKKKYHSADEEDLSRYCFSAAYIVALLHDSFGIPLDDKRIEYTNQVGDMEIDWALGAYIVQSMTKSSENAGWVTAMIHGDLVLLLLVASALLVLTAWLVSKWRRPRMKTIYDLEKGHYIITRAS</sequence>
<feature type="transmembrane region" description="Helical" evidence="6">
    <location>
        <begin position="475"/>
        <end position="493"/>
    </location>
</feature>
<accession>A0A8D7F829</accession>
<feature type="active site" description="Proton acceptor" evidence="3">
    <location>
        <position position="187"/>
    </location>
</feature>
<name>A0A8D7F829_MUSAM</name>
<keyword evidence="6" id="KW-0812">Transmembrane</keyword>
<comment type="similarity">
    <text evidence="1 5">Belongs to the GDA1/CD39 NTPase family.</text>
</comment>
<dbReference type="GO" id="GO:0016787">
    <property type="term" value="F:hydrolase activity"/>
    <property type="evidence" value="ECO:0007669"/>
    <property type="project" value="UniProtKB-KW"/>
</dbReference>
<dbReference type="PANTHER" id="PTHR11782:SF3">
    <property type="entry name" value="APYRASE 6-RELATED"/>
    <property type="match status" value="1"/>
</dbReference>
<feature type="transmembrane region" description="Helical" evidence="6">
    <location>
        <begin position="34"/>
        <end position="52"/>
    </location>
</feature>
<dbReference type="EMBL" id="HG996469">
    <property type="protein sequence ID" value="CAG1843869.1"/>
    <property type="molecule type" value="Genomic_DNA"/>
</dbReference>
<dbReference type="PROSITE" id="PS01238">
    <property type="entry name" value="GDA1_CD39_NTPASE"/>
    <property type="match status" value="1"/>
</dbReference>
<feature type="binding site" evidence="4">
    <location>
        <begin position="217"/>
        <end position="221"/>
    </location>
    <ligand>
        <name>ATP</name>
        <dbReference type="ChEBI" id="CHEBI:30616"/>
    </ligand>
</feature>
<dbReference type="InterPro" id="IPR000407">
    <property type="entry name" value="GDA1_CD39_NTPase"/>
</dbReference>
<evidence type="ECO:0000256" key="1">
    <source>
        <dbReference type="ARBA" id="ARBA00009283"/>
    </source>
</evidence>
<keyword evidence="6" id="KW-0472">Membrane</keyword>
<gene>
    <name evidence="7" type="ORF">GSMUA_136640.1</name>
</gene>
<keyword evidence="2 5" id="KW-0378">Hydrolase</keyword>
<proteinExistence type="inferred from homology"/>
<evidence type="ECO:0000256" key="5">
    <source>
        <dbReference type="RuleBase" id="RU003833"/>
    </source>
</evidence>
<dbReference type="Gene3D" id="3.30.420.150">
    <property type="entry name" value="Exopolyphosphatase. Domain 2"/>
    <property type="match status" value="1"/>
</dbReference>
<organism evidence="7">
    <name type="scientific">Musa acuminata subsp. malaccensis</name>
    <name type="common">Wild banana</name>
    <name type="synonym">Musa malaccensis</name>
    <dbReference type="NCBI Taxonomy" id="214687"/>
    <lineage>
        <taxon>Eukaryota</taxon>
        <taxon>Viridiplantae</taxon>
        <taxon>Streptophyta</taxon>
        <taxon>Embryophyta</taxon>
        <taxon>Tracheophyta</taxon>
        <taxon>Spermatophyta</taxon>
        <taxon>Magnoliopsida</taxon>
        <taxon>Liliopsida</taxon>
        <taxon>Zingiberales</taxon>
        <taxon>Musaceae</taxon>
        <taxon>Musa</taxon>
    </lineage>
</organism>
<evidence type="ECO:0000256" key="2">
    <source>
        <dbReference type="ARBA" id="ARBA00022801"/>
    </source>
</evidence>
<dbReference type="Gene3D" id="3.30.420.40">
    <property type="match status" value="1"/>
</dbReference>
<evidence type="ECO:0000256" key="3">
    <source>
        <dbReference type="PIRSR" id="PIRSR600407-1"/>
    </source>
</evidence>
<dbReference type="GO" id="GO:0005524">
    <property type="term" value="F:ATP binding"/>
    <property type="evidence" value="ECO:0007669"/>
    <property type="project" value="UniProtKB-KW"/>
</dbReference>
<dbReference type="Pfam" id="PF01150">
    <property type="entry name" value="GDA1_CD39"/>
    <property type="match status" value="1"/>
</dbReference>
<dbReference type="AlphaFoldDB" id="A0A8D7F829"/>
<keyword evidence="4" id="KW-0547">Nucleotide-binding</keyword>
<evidence type="ECO:0000256" key="6">
    <source>
        <dbReference type="SAM" id="Phobius"/>
    </source>
</evidence>
<evidence type="ECO:0000313" key="7">
    <source>
        <dbReference type="EMBL" id="CAG1843869.1"/>
    </source>
</evidence>
<evidence type="ECO:0000256" key="4">
    <source>
        <dbReference type="PIRSR" id="PIRSR600407-2"/>
    </source>
</evidence>
<keyword evidence="6" id="KW-1133">Transmembrane helix</keyword>
<reference evidence="7" key="1">
    <citation type="submission" date="2021-03" db="EMBL/GenBank/DDBJ databases">
        <authorList>
            <consortium name="Genoscope - CEA"/>
            <person name="William W."/>
        </authorList>
    </citation>
    <scope>NUCLEOTIDE SEQUENCE</scope>
    <source>
        <strain evidence="7">Doubled-haploid Pahang</strain>
    </source>
</reference>
<keyword evidence="4" id="KW-0067">ATP-binding</keyword>
<dbReference type="PANTHER" id="PTHR11782">
    <property type="entry name" value="ADENOSINE/GUANOSINE DIPHOSPHATASE"/>
    <property type="match status" value="1"/>
</dbReference>
<protein>
    <submittedName>
        <fullName evidence="7">(wild Malaysian banana) hypothetical protein</fullName>
    </submittedName>
</protein>